<keyword evidence="3" id="KW-0238">DNA-binding</keyword>
<dbReference type="PANTHER" id="PTHR31221">
    <property type="entry name" value="WRKY TRANSCRIPTION FACTOR PROTEIN 1-RELATED"/>
    <property type="match status" value="1"/>
</dbReference>
<dbReference type="Pfam" id="PF03106">
    <property type="entry name" value="WRKY"/>
    <property type="match status" value="1"/>
</dbReference>
<reference evidence="7 8" key="1">
    <citation type="submission" date="2024-03" db="EMBL/GenBank/DDBJ databases">
        <authorList>
            <person name="Martinez-Hernandez J."/>
        </authorList>
    </citation>
    <scope>NUCLEOTIDE SEQUENCE [LARGE SCALE GENOMIC DNA]</scope>
</reference>
<comment type="subcellular location">
    <subcellularLocation>
        <location evidence="1">Nucleus</location>
    </subcellularLocation>
</comment>
<evidence type="ECO:0000259" key="6">
    <source>
        <dbReference type="PROSITE" id="PS50811"/>
    </source>
</evidence>
<sequence length="351" mass="39039">MDNNNNNIGRGIGFSGFPAMINTSIMPPPPVTRMFPSSLVSANYMPNDARIANPAMPNASYGMVPKSNFHGNASYCGSSMRNNHQSGGLIQPNMNSFINFPRSPSMEWNEERGHQFGFVTRHHNPILPIAPRNSNAIAINRGAPRAFRHRNLPLEAAAVVIAAENEFDESRKRKRENIVIQHVMTERSANRDGPRTIVRIESQENIPDDGYTWRKCYYRCTFSGCYTRKQVERCADDARYVITTYDGKHNHQVPPPKGRFQMDEFAEFPTQPEQPVELNNNDTFPFPNIIATLSDHSESASSDTPHHAAADGSVVSASSATDAVLNSPFIFDLNLPPPQGHDDSASTEPEI</sequence>
<dbReference type="AlphaFoldDB" id="A0AAV1X6B4"/>
<keyword evidence="5" id="KW-0539">Nucleus</keyword>
<name>A0AAV1X6B4_LUPLU</name>
<proteinExistence type="predicted"/>
<keyword evidence="4" id="KW-0804">Transcription</keyword>
<dbReference type="SMART" id="SM00774">
    <property type="entry name" value="WRKY"/>
    <property type="match status" value="1"/>
</dbReference>
<evidence type="ECO:0000256" key="1">
    <source>
        <dbReference type="ARBA" id="ARBA00004123"/>
    </source>
</evidence>
<dbReference type="PROSITE" id="PS50811">
    <property type="entry name" value="WRKY"/>
    <property type="match status" value="1"/>
</dbReference>
<evidence type="ECO:0000256" key="5">
    <source>
        <dbReference type="ARBA" id="ARBA00023242"/>
    </source>
</evidence>
<dbReference type="GO" id="GO:0043565">
    <property type="term" value="F:sequence-specific DNA binding"/>
    <property type="evidence" value="ECO:0007669"/>
    <property type="project" value="InterPro"/>
</dbReference>
<evidence type="ECO:0000256" key="2">
    <source>
        <dbReference type="ARBA" id="ARBA00023015"/>
    </source>
</evidence>
<dbReference type="GO" id="GO:0005634">
    <property type="term" value="C:nucleus"/>
    <property type="evidence" value="ECO:0007669"/>
    <property type="project" value="UniProtKB-SubCell"/>
</dbReference>
<accession>A0AAV1X6B4</accession>
<dbReference type="Proteomes" id="UP001497480">
    <property type="component" value="Unassembled WGS sequence"/>
</dbReference>
<dbReference type="SUPFAM" id="SSF118290">
    <property type="entry name" value="WRKY DNA-binding domain"/>
    <property type="match status" value="1"/>
</dbReference>
<gene>
    <name evidence="7" type="ORF">LLUT_LOCUS17703</name>
</gene>
<evidence type="ECO:0000256" key="3">
    <source>
        <dbReference type="ARBA" id="ARBA00023125"/>
    </source>
</evidence>
<dbReference type="InterPro" id="IPR003657">
    <property type="entry name" value="WRKY_dom"/>
</dbReference>
<organism evidence="7 8">
    <name type="scientific">Lupinus luteus</name>
    <name type="common">European yellow lupine</name>
    <dbReference type="NCBI Taxonomy" id="3873"/>
    <lineage>
        <taxon>Eukaryota</taxon>
        <taxon>Viridiplantae</taxon>
        <taxon>Streptophyta</taxon>
        <taxon>Embryophyta</taxon>
        <taxon>Tracheophyta</taxon>
        <taxon>Spermatophyta</taxon>
        <taxon>Magnoliopsida</taxon>
        <taxon>eudicotyledons</taxon>
        <taxon>Gunneridae</taxon>
        <taxon>Pentapetalae</taxon>
        <taxon>rosids</taxon>
        <taxon>fabids</taxon>
        <taxon>Fabales</taxon>
        <taxon>Fabaceae</taxon>
        <taxon>Papilionoideae</taxon>
        <taxon>50 kb inversion clade</taxon>
        <taxon>genistoids sensu lato</taxon>
        <taxon>core genistoids</taxon>
        <taxon>Genisteae</taxon>
        <taxon>Lupinus</taxon>
    </lineage>
</organism>
<dbReference type="GO" id="GO:0003700">
    <property type="term" value="F:DNA-binding transcription factor activity"/>
    <property type="evidence" value="ECO:0007669"/>
    <property type="project" value="InterPro"/>
</dbReference>
<protein>
    <recommendedName>
        <fullName evidence="6">WRKY domain-containing protein</fullName>
    </recommendedName>
</protein>
<comment type="caution">
    <text evidence="7">The sequence shown here is derived from an EMBL/GenBank/DDBJ whole genome shotgun (WGS) entry which is preliminary data.</text>
</comment>
<keyword evidence="2" id="KW-0805">Transcription regulation</keyword>
<feature type="domain" description="WRKY" evidence="6">
    <location>
        <begin position="202"/>
        <end position="254"/>
    </location>
</feature>
<dbReference type="InterPro" id="IPR044810">
    <property type="entry name" value="WRKY_plant"/>
</dbReference>
<dbReference type="InterPro" id="IPR036576">
    <property type="entry name" value="WRKY_dom_sf"/>
</dbReference>
<dbReference type="PANTHER" id="PTHR31221:SF126">
    <property type="entry name" value="WRKY DOMAIN-CONTAINING PROTEIN"/>
    <property type="match status" value="1"/>
</dbReference>
<evidence type="ECO:0000313" key="8">
    <source>
        <dbReference type="Proteomes" id="UP001497480"/>
    </source>
</evidence>
<evidence type="ECO:0000256" key="4">
    <source>
        <dbReference type="ARBA" id="ARBA00023163"/>
    </source>
</evidence>
<evidence type="ECO:0000313" key="7">
    <source>
        <dbReference type="EMBL" id="CAL0316643.1"/>
    </source>
</evidence>
<keyword evidence="8" id="KW-1185">Reference proteome</keyword>
<dbReference type="Gene3D" id="2.20.25.80">
    <property type="entry name" value="WRKY domain"/>
    <property type="match status" value="1"/>
</dbReference>
<dbReference type="EMBL" id="CAXHTB010000012">
    <property type="protein sequence ID" value="CAL0316643.1"/>
    <property type="molecule type" value="Genomic_DNA"/>
</dbReference>